<dbReference type="EMBL" id="CP049616">
    <property type="protein sequence ID" value="QII43645.1"/>
    <property type="molecule type" value="Genomic_DNA"/>
</dbReference>
<dbReference type="Proteomes" id="UP000502928">
    <property type="component" value="Chromosome"/>
</dbReference>
<dbReference type="Pfam" id="PF00145">
    <property type="entry name" value="DNA_methylase"/>
    <property type="match status" value="1"/>
</dbReference>
<keyword evidence="2 6" id="KW-0808">Transferase</keyword>
<dbReference type="GO" id="GO:0044027">
    <property type="term" value="P:negative regulation of gene expression via chromosomal CpG island methylation"/>
    <property type="evidence" value="ECO:0007669"/>
    <property type="project" value="TreeGrafter"/>
</dbReference>
<evidence type="ECO:0000256" key="1">
    <source>
        <dbReference type="ARBA" id="ARBA00022603"/>
    </source>
</evidence>
<keyword evidence="1 6" id="KW-0489">Methyltransferase</keyword>
<evidence type="ECO:0000256" key="4">
    <source>
        <dbReference type="ARBA" id="ARBA00022747"/>
    </source>
</evidence>
<reference evidence="10 11" key="1">
    <citation type="submission" date="2020-02" db="EMBL/GenBank/DDBJ databases">
        <title>Complete genome of Muricauda sp. 501str8.</title>
        <authorList>
            <person name="Dong B."/>
            <person name="Zhu S."/>
            <person name="Yang J."/>
            <person name="Chen J."/>
        </authorList>
    </citation>
    <scope>NUCLEOTIDE SEQUENCE [LARGE SCALE GENOMIC DNA]</scope>
    <source>
        <strain evidence="10 11">501str8</strain>
    </source>
</reference>
<protein>
    <recommendedName>
        <fullName evidence="8">Cytosine-specific methyltransferase</fullName>
        <ecNumber evidence="8">2.1.1.37</ecNumber>
    </recommendedName>
</protein>
<dbReference type="InterPro" id="IPR031303">
    <property type="entry name" value="C5_meth_CS"/>
</dbReference>
<organism evidence="10 11">
    <name type="scientific">Flagellimonas oceani</name>
    <dbReference type="NCBI Taxonomy" id="2698672"/>
    <lineage>
        <taxon>Bacteria</taxon>
        <taxon>Pseudomonadati</taxon>
        <taxon>Bacteroidota</taxon>
        <taxon>Flavobacteriia</taxon>
        <taxon>Flavobacteriales</taxon>
        <taxon>Flavobacteriaceae</taxon>
        <taxon>Flagellimonas</taxon>
    </lineage>
</organism>
<feature type="domain" description="Helix-turn-helix" evidence="9">
    <location>
        <begin position="8"/>
        <end position="52"/>
    </location>
</feature>
<dbReference type="PANTHER" id="PTHR10629">
    <property type="entry name" value="CYTOSINE-SPECIFIC METHYLTRANSFERASE"/>
    <property type="match status" value="1"/>
</dbReference>
<dbReference type="PANTHER" id="PTHR10629:SF52">
    <property type="entry name" value="DNA (CYTOSINE-5)-METHYLTRANSFERASE 1"/>
    <property type="match status" value="1"/>
</dbReference>
<proteinExistence type="inferred from homology"/>
<gene>
    <name evidence="10" type="ORF">GVT53_02770</name>
</gene>
<evidence type="ECO:0000256" key="3">
    <source>
        <dbReference type="ARBA" id="ARBA00022691"/>
    </source>
</evidence>
<evidence type="ECO:0000256" key="5">
    <source>
        <dbReference type="ARBA" id="ARBA00047422"/>
    </source>
</evidence>
<evidence type="ECO:0000313" key="11">
    <source>
        <dbReference type="Proteomes" id="UP000502928"/>
    </source>
</evidence>
<dbReference type="AlphaFoldDB" id="A0A6G7IYL5"/>
<dbReference type="KEGG" id="mut:GVT53_02770"/>
<dbReference type="PRINTS" id="PR00105">
    <property type="entry name" value="C5METTRFRASE"/>
</dbReference>
<dbReference type="PROSITE" id="PS00094">
    <property type="entry name" value="C5_MTASE_1"/>
    <property type="match status" value="1"/>
</dbReference>
<dbReference type="Gene3D" id="3.40.50.150">
    <property type="entry name" value="Vaccinia Virus protein VP39"/>
    <property type="match status" value="1"/>
</dbReference>
<dbReference type="GO" id="GO:0003677">
    <property type="term" value="F:DNA binding"/>
    <property type="evidence" value="ECO:0007669"/>
    <property type="project" value="TreeGrafter"/>
</dbReference>
<evidence type="ECO:0000259" key="9">
    <source>
        <dbReference type="Pfam" id="PF12728"/>
    </source>
</evidence>
<dbReference type="InterPro" id="IPR001525">
    <property type="entry name" value="C5_MeTfrase"/>
</dbReference>
<dbReference type="PROSITE" id="PS00095">
    <property type="entry name" value="C5_MTASE_2"/>
    <property type="match status" value="1"/>
</dbReference>
<dbReference type="Pfam" id="PF12728">
    <property type="entry name" value="HTH_17"/>
    <property type="match status" value="1"/>
</dbReference>
<evidence type="ECO:0000313" key="10">
    <source>
        <dbReference type="EMBL" id="QII43645.1"/>
    </source>
</evidence>
<dbReference type="NCBIfam" id="TIGR00675">
    <property type="entry name" value="dcm"/>
    <property type="match status" value="1"/>
</dbReference>
<comment type="similarity">
    <text evidence="6 7">Belongs to the class I-like SAM-binding methyltransferase superfamily. C5-methyltransferase family.</text>
</comment>
<keyword evidence="3 6" id="KW-0949">S-adenosyl-L-methionine</keyword>
<comment type="catalytic activity">
    <reaction evidence="5 8">
        <text>a 2'-deoxycytidine in DNA + S-adenosyl-L-methionine = a 5-methyl-2'-deoxycytidine in DNA + S-adenosyl-L-homocysteine + H(+)</text>
        <dbReference type="Rhea" id="RHEA:13681"/>
        <dbReference type="Rhea" id="RHEA-COMP:11369"/>
        <dbReference type="Rhea" id="RHEA-COMP:11370"/>
        <dbReference type="ChEBI" id="CHEBI:15378"/>
        <dbReference type="ChEBI" id="CHEBI:57856"/>
        <dbReference type="ChEBI" id="CHEBI:59789"/>
        <dbReference type="ChEBI" id="CHEBI:85452"/>
        <dbReference type="ChEBI" id="CHEBI:85454"/>
        <dbReference type="EC" id="2.1.1.37"/>
    </reaction>
</comment>
<dbReference type="GO" id="GO:0003886">
    <property type="term" value="F:DNA (cytosine-5-)-methyltransferase activity"/>
    <property type="evidence" value="ECO:0007669"/>
    <property type="project" value="UniProtKB-EC"/>
</dbReference>
<dbReference type="RefSeq" id="WP_166247314.1">
    <property type="nucleotide sequence ID" value="NZ_CP049616.1"/>
</dbReference>
<sequence>MESTKIGVETAANILNLTQQQIRNLCRNGKIPAERIGKTWIMDESDVRDYFDTTSCGTADNKVYTRKLEESINFEKPRAMSFFSGAMGLDQGIEKSGFEVVLACETDNACRKTILKNRPNIALIGDVRDYSSEQIREAAGLSEEDDIDLIVGGPPCQAFSTAGKRKGFEDERGNVFLTFIDRILELRPKYAVIENVRGILSAPLKHRPHSMRGEEFDPLSAKELKGGALLRILDVLREAGYGVSFNLYNAANFGVPQKRERVVIVCSRDGEKLPFLEPTHAENGEYGLPKWRTFRDAVSNVSLTGNNHLNFPEKRLKYYRMLAPGENWRNLPLDLQKEALGKSFYAGGGKTGFLRRLGWDKPSPTLVTHPAMPATDLAHPEEHRPLSVEEYKRVQQFPDNWQIEGSLIEQYRQIGNAVPVGLGKAVGRLIMNHLTGEGVEEYKDFKYSRYRNTSDEQWEQMIELEYKKHMGAKASFA</sequence>
<dbReference type="InterPro" id="IPR041657">
    <property type="entry name" value="HTH_17"/>
</dbReference>
<evidence type="ECO:0000256" key="8">
    <source>
        <dbReference type="RuleBase" id="RU000417"/>
    </source>
</evidence>
<evidence type="ECO:0000256" key="7">
    <source>
        <dbReference type="RuleBase" id="RU000416"/>
    </source>
</evidence>
<dbReference type="InterPro" id="IPR050390">
    <property type="entry name" value="C5-Methyltransferase"/>
</dbReference>
<dbReference type="Gene3D" id="3.90.120.10">
    <property type="entry name" value="DNA Methylase, subunit A, domain 2"/>
    <property type="match status" value="1"/>
</dbReference>
<dbReference type="PROSITE" id="PS51679">
    <property type="entry name" value="SAM_MT_C5"/>
    <property type="match status" value="1"/>
</dbReference>
<dbReference type="InterPro" id="IPR029063">
    <property type="entry name" value="SAM-dependent_MTases_sf"/>
</dbReference>
<dbReference type="REBASE" id="395066">
    <property type="entry name" value="M.Msp501ORF2770P"/>
</dbReference>
<evidence type="ECO:0000256" key="2">
    <source>
        <dbReference type="ARBA" id="ARBA00022679"/>
    </source>
</evidence>
<dbReference type="GO" id="GO:0032259">
    <property type="term" value="P:methylation"/>
    <property type="evidence" value="ECO:0007669"/>
    <property type="project" value="UniProtKB-KW"/>
</dbReference>
<accession>A0A6G7IYL5</accession>
<keyword evidence="11" id="KW-1185">Reference proteome</keyword>
<dbReference type="GO" id="GO:0009307">
    <property type="term" value="P:DNA restriction-modification system"/>
    <property type="evidence" value="ECO:0007669"/>
    <property type="project" value="UniProtKB-KW"/>
</dbReference>
<name>A0A6G7IYL5_9FLAO</name>
<dbReference type="InterPro" id="IPR018117">
    <property type="entry name" value="C5_DNA_meth_AS"/>
</dbReference>
<evidence type="ECO:0000256" key="6">
    <source>
        <dbReference type="PROSITE-ProRule" id="PRU01016"/>
    </source>
</evidence>
<dbReference type="EC" id="2.1.1.37" evidence="8"/>
<dbReference type="SUPFAM" id="SSF53335">
    <property type="entry name" value="S-adenosyl-L-methionine-dependent methyltransferases"/>
    <property type="match status" value="1"/>
</dbReference>
<keyword evidence="4" id="KW-0680">Restriction system</keyword>
<feature type="active site" evidence="6">
    <location>
        <position position="156"/>
    </location>
</feature>